<dbReference type="Proteomes" id="UP000295781">
    <property type="component" value="Chromosome"/>
</dbReference>
<keyword evidence="3 9" id="KW-0812">Transmembrane</keyword>
<comment type="function">
    <text evidence="9">Proton pump that utilizes the energy of pyrophosphate hydrolysis as the driving force for proton movement across the membrane. Generates a proton motive force.</text>
</comment>
<evidence type="ECO:0000256" key="4">
    <source>
        <dbReference type="ARBA" id="ARBA00022842"/>
    </source>
</evidence>
<dbReference type="PIRSF" id="PIRSF001265">
    <property type="entry name" value="H+-PPase"/>
    <property type="match status" value="1"/>
</dbReference>
<sequence>MNLIRSQRAWLAPLLAGLAALALLLSGGIASASESDLVLPDLGSQSFGGVDGRTLLLGGIVVCALGLAFGVIIFSQLNKLPVHRAMRDISELIYETCKTYLATQLKFILVLEVLIGAVMVLYFGVLRHMEATKVLVILLSSLVGIAGSCGVAWFGMRINTFANSRAAFASLKGKPFPTYAIPLKAGMSIGAVLISTELMLMLMILLFIPGDYAGPCFIGFAIGESLGASALRIAGGIFTKIADIGSDLMKIVFNIKEDDARNPGVIADCTGDNAGDSVGPSADGFETYGVTGVALIAFILLAVPDPAIQIQLLVWIFVMRIVMVLASIGSYLLNEAIAKASYGDADKMNFEAPLTRLVWLTSFVSVALTYVVSALMIPNLGGDSTLWWKLSSIITCGTLAGAIIPEVIKVFTSTESRHVREVVTASREGGASLNVLAGLTAGNFSAYWMGIVLVVLMGTSYLIAAQGLEQLMLAESVFAFGLVAFGFLGMGPVTIAVDSYGPVTDNAQSVYELSLIENVPDIEAELKKDFGFTPNFDKAKHYLEENDGAGNTFKATAKPVLIGTAVVGATTLIFSIIVVLTARLTANVDKLSLLHPPFLLGLVTGGAVIYWFTGASTQAVSTGAYRAVEFIRANIRLDGVEKASIADSKKVVEICTQYAQRGMFNIFLGVFFSTLAFACLEPFFFIGYLISIALFGLYQAIFMANAGGAWDNAKKLVEVELKEKGTPLHAATVVGDTVGDPFKDTSSVAMNPIIKFTTLFGLLAVELAIEIDRTTSVMLAAIFFVLSMVFVYRSFYGMRIKSNEKREAPVGVKAPA</sequence>
<keyword evidence="2 9" id="KW-0813">Transport</keyword>
<dbReference type="AlphaFoldDB" id="A0A4P2PV05"/>
<comment type="caution">
    <text evidence="9">Lacks conserved residue(s) required for the propagation of feature annotation.</text>
</comment>
<evidence type="ECO:0000256" key="2">
    <source>
        <dbReference type="ARBA" id="ARBA00022448"/>
    </source>
</evidence>
<evidence type="ECO:0000256" key="5">
    <source>
        <dbReference type="ARBA" id="ARBA00022967"/>
    </source>
</evidence>
<evidence type="ECO:0000256" key="7">
    <source>
        <dbReference type="ARBA" id="ARBA00023065"/>
    </source>
</evidence>
<comment type="cofactor">
    <cofactor evidence="9">
        <name>Mg(2+)</name>
        <dbReference type="ChEBI" id="CHEBI:18420"/>
    </cofactor>
</comment>
<organism evidence="10 11">
    <name type="scientific">Sorangium cellulosum</name>
    <name type="common">Polyangium cellulosum</name>
    <dbReference type="NCBI Taxonomy" id="56"/>
    <lineage>
        <taxon>Bacteria</taxon>
        <taxon>Pseudomonadati</taxon>
        <taxon>Myxococcota</taxon>
        <taxon>Polyangia</taxon>
        <taxon>Polyangiales</taxon>
        <taxon>Polyangiaceae</taxon>
        <taxon>Sorangium</taxon>
    </lineage>
</organism>
<dbReference type="InterPro" id="IPR004131">
    <property type="entry name" value="PPase-energised_H-pump"/>
</dbReference>
<dbReference type="GO" id="GO:0009678">
    <property type="term" value="F:diphosphate hydrolysis-driven proton transmembrane transporter activity"/>
    <property type="evidence" value="ECO:0007669"/>
    <property type="project" value="UniProtKB-UniRule"/>
</dbReference>
<keyword evidence="9" id="KW-0375">Hydrogen ion transport</keyword>
<keyword evidence="5 9" id="KW-1278">Translocase</keyword>
<feature type="transmembrane region" description="Helical" evidence="9">
    <location>
        <begin position="666"/>
        <end position="695"/>
    </location>
</feature>
<feature type="transmembrane region" description="Helical" evidence="9">
    <location>
        <begin position="56"/>
        <end position="77"/>
    </location>
</feature>
<evidence type="ECO:0000313" key="10">
    <source>
        <dbReference type="EMBL" id="AUX20458.1"/>
    </source>
</evidence>
<feature type="transmembrane region" description="Helical" evidence="9">
    <location>
        <begin position="357"/>
        <end position="377"/>
    </location>
</feature>
<feature type="transmembrane region" description="Helical" evidence="9">
    <location>
        <begin position="189"/>
        <end position="208"/>
    </location>
</feature>
<dbReference type="Pfam" id="PF03030">
    <property type="entry name" value="H_PPase"/>
    <property type="match status" value="1"/>
</dbReference>
<dbReference type="EMBL" id="CP012670">
    <property type="protein sequence ID" value="AUX20458.1"/>
    <property type="molecule type" value="Genomic_DNA"/>
</dbReference>
<proteinExistence type="inferred from homology"/>
<dbReference type="GO" id="GO:0005886">
    <property type="term" value="C:plasma membrane"/>
    <property type="evidence" value="ECO:0007669"/>
    <property type="project" value="UniProtKB-SubCell"/>
</dbReference>
<dbReference type="EC" id="7.1.3.1" evidence="9"/>
<evidence type="ECO:0000256" key="1">
    <source>
        <dbReference type="ARBA" id="ARBA00004127"/>
    </source>
</evidence>
<dbReference type="GO" id="GO:0004427">
    <property type="term" value="F:inorganic diphosphate phosphatase activity"/>
    <property type="evidence" value="ECO:0007669"/>
    <property type="project" value="UniProtKB-UniRule"/>
</dbReference>
<feature type="transmembrane region" description="Helical" evidence="9">
    <location>
        <begin position="777"/>
        <end position="796"/>
    </location>
</feature>
<dbReference type="NCBIfam" id="NF001950">
    <property type="entry name" value="PRK00733.1-1"/>
    <property type="match status" value="1"/>
</dbReference>
<evidence type="ECO:0000256" key="9">
    <source>
        <dbReference type="HAMAP-Rule" id="MF_01129"/>
    </source>
</evidence>
<feature type="transmembrane region" description="Helical" evidence="9">
    <location>
        <begin position="107"/>
        <end position="125"/>
    </location>
</feature>
<dbReference type="GO" id="GO:0012505">
    <property type="term" value="C:endomembrane system"/>
    <property type="evidence" value="ECO:0007669"/>
    <property type="project" value="UniProtKB-SubCell"/>
</dbReference>
<comment type="subunit">
    <text evidence="9">Homodimer.</text>
</comment>
<feature type="transmembrane region" description="Helical" evidence="9">
    <location>
        <begin position="593"/>
        <end position="612"/>
    </location>
</feature>
<dbReference type="RefSeq" id="WP_129345641.1">
    <property type="nucleotide sequence ID" value="NZ_CP012670.1"/>
</dbReference>
<feature type="transmembrane region" description="Helical" evidence="9">
    <location>
        <begin position="386"/>
        <end position="404"/>
    </location>
</feature>
<evidence type="ECO:0000256" key="3">
    <source>
        <dbReference type="ARBA" id="ARBA00022692"/>
    </source>
</evidence>
<feature type="site" description="Determinant of potassium independence" evidence="9">
    <location>
        <position position="554"/>
    </location>
</feature>
<feature type="transmembrane region" description="Helical" evidence="9">
    <location>
        <begin position="285"/>
        <end position="303"/>
    </location>
</feature>
<feature type="transmembrane region" description="Helical" evidence="9">
    <location>
        <begin position="753"/>
        <end position="771"/>
    </location>
</feature>
<keyword evidence="6 9" id="KW-1133">Transmembrane helix</keyword>
<evidence type="ECO:0000313" key="11">
    <source>
        <dbReference type="Proteomes" id="UP000295781"/>
    </source>
</evidence>
<feature type="transmembrane region" description="Helical" evidence="9">
    <location>
        <begin position="446"/>
        <end position="465"/>
    </location>
</feature>
<dbReference type="OrthoDB" id="9808652at2"/>
<protein>
    <recommendedName>
        <fullName evidence="9">K(+)-insensitive pyrophosphate-energized proton pump</fullName>
        <ecNumber evidence="9">7.1.3.1</ecNumber>
    </recommendedName>
    <alternativeName>
        <fullName evidence="9">Membrane-bound proton-translocating pyrophosphatase</fullName>
    </alternativeName>
    <alternativeName>
        <fullName evidence="9">Pyrophosphate-energized inorganic pyrophosphatase</fullName>
        <shortName evidence="9">H(+)-PPase</shortName>
    </alternativeName>
</protein>
<accession>A0A4P2PV05</accession>
<dbReference type="HAMAP" id="MF_01129">
    <property type="entry name" value="PPase_energized_pump"/>
    <property type="match status" value="1"/>
</dbReference>
<comment type="subcellular location">
    <subcellularLocation>
        <location evidence="9">Cell membrane</location>
        <topology evidence="9">Multi-pass membrane protein</topology>
    </subcellularLocation>
    <subcellularLocation>
        <location evidence="1">Endomembrane system</location>
        <topology evidence="1">Multi-pass membrane protein</topology>
    </subcellularLocation>
</comment>
<feature type="transmembrane region" description="Helical" evidence="9">
    <location>
        <begin position="131"/>
        <end position="155"/>
    </location>
</feature>
<feature type="transmembrane region" description="Helical" evidence="9">
    <location>
        <begin position="312"/>
        <end position="333"/>
    </location>
</feature>
<dbReference type="GO" id="GO:0000287">
    <property type="term" value="F:magnesium ion binding"/>
    <property type="evidence" value="ECO:0007669"/>
    <property type="project" value="UniProtKB-UniRule"/>
</dbReference>
<keyword evidence="8 9" id="KW-0472">Membrane</keyword>
<keyword evidence="9" id="KW-1003">Cell membrane</keyword>
<comment type="catalytic activity">
    <reaction evidence="9">
        <text>diphosphate + H2O + H(+)(in) = 2 phosphate + 2 H(+)(out)</text>
        <dbReference type="Rhea" id="RHEA:13973"/>
        <dbReference type="ChEBI" id="CHEBI:15377"/>
        <dbReference type="ChEBI" id="CHEBI:15378"/>
        <dbReference type="ChEBI" id="CHEBI:33019"/>
        <dbReference type="ChEBI" id="CHEBI:43474"/>
        <dbReference type="EC" id="7.1.3.1"/>
    </reaction>
</comment>
<keyword evidence="7 9" id="KW-0406">Ion transport</keyword>
<name>A0A4P2PV05_SORCE</name>
<gene>
    <name evidence="9" type="primary">hppA</name>
    <name evidence="10" type="ORF">SOCEGT47_009290</name>
</gene>
<feature type="transmembrane region" description="Helical" evidence="9">
    <location>
        <begin position="477"/>
        <end position="497"/>
    </location>
</feature>
<feature type="transmembrane region" description="Helical" evidence="9">
    <location>
        <begin position="560"/>
        <end position="581"/>
    </location>
</feature>
<dbReference type="PANTHER" id="PTHR31998">
    <property type="entry name" value="K(+)-INSENSITIVE PYROPHOSPHATE-ENERGIZED PROTON PUMP"/>
    <property type="match status" value="1"/>
</dbReference>
<evidence type="ECO:0000256" key="6">
    <source>
        <dbReference type="ARBA" id="ARBA00022989"/>
    </source>
</evidence>
<keyword evidence="4 9" id="KW-0460">Magnesium</keyword>
<evidence type="ECO:0000256" key="8">
    <source>
        <dbReference type="ARBA" id="ARBA00023136"/>
    </source>
</evidence>
<reference evidence="10 11" key="1">
    <citation type="submission" date="2015-09" db="EMBL/GenBank/DDBJ databases">
        <title>Sorangium comparison.</title>
        <authorList>
            <person name="Zaburannyi N."/>
            <person name="Bunk B."/>
            <person name="Overmann J."/>
            <person name="Mueller R."/>
        </authorList>
    </citation>
    <scope>NUCLEOTIDE SEQUENCE [LARGE SCALE GENOMIC DNA]</scope>
    <source>
        <strain evidence="10 11">So ceGT47</strain>
    </source>
</reference>
<comment type="similarity">
    <text evidence="9">Belongs to the H(+)-translocating pyrophosphatase (TC 3.A.10) family. K(+)-insensitive subfamily.</text>
</comment>